<dbReference type="EMBL" id="FMAO01000001">
    <property type="protein sequence ID" value="SCB78062.1"/>
    <property type="molecule type" value="Genomic_DNA"/>
</dbReference>
<evidence type="ECO:0000313" key="1">
    <source>
        <dbReference type="EMBL" id="SCB78062.1"/>
    </source>
</evidence>
<name>A0A1C3Z731_9LACO</name>
<sequence length="91" mass="10394">MRLGDLKISLEGMPLERPLATKLFSSGYTFIRIVGKDSNKLILELDANQITTINDLKAYHEDDSEIMIRDSEQLLHKIYGYQIIDNIIVLA</sequence>
<reference evidence="2" key="1">
    <citation type="submission" date="2016-08" db="EMBL/GenBank/DDBJ databases">
        <authorList>
            <person name="Varghese N."/>
            <person name="Submissions Spin"/>
        </authorList>
    </citation>
    <scope>NUCLEOTIDE SEQUENCE [LARGE SCALE GENOMIC DNA]</scope>
    <source>
        <strain evidence="2">R-53094</strain>
    </source>
</reference>
<proteinExistence type="predicted"/>
<accession>A0A1C3Z731</accession>
<dbReference type="Proteomes" id="UP000199268">
    <property type="component" value="Unassembled WGS sequence"/>
</dbReference>
<evidence type="ECO:0000313" key="2">
    <source>
        <dbReference type="Proteomes" id="UP000199268"/>
    </source>
</evidence>
<dbReference type="AlphaFoldDB" id="A0A1C3Z731"/>
<keyword evidence="2" id="KW-1185">Reference proteome</keyword>
<gene>
    <name evidence="1" type="ORF">GA0061074_101338</name>
</gene>
<organism evidence="1 2">
    <name type="scientific">Weissella bombi</name>
    <dbReference type="NCBI Taxonomy" id="1505725"/>
    <lineage>
        <taxon>Bacteria</taxon>
        <taxon>Bacillati</taxon>
        <taxon>Bacillota</taxon>
        <taxon>Bacilli</taxon>
        <taxon>Lactobacillales</taxon>
        <taxon>Lactobacillaceae</taxon>
        <taxon>Weissella</taxon>
    </lineage>
</organism>
<protein>
    <submittedName>
        <fullName evidence="1">Uncharacterized protein</fullName>
    </submittedName>
</protein>
<dbReference type="OrthoDB" id="2147116at2"/>
<dbReference type="STRING" id="1505725.GA0061074_101338"/>
<dbReference type="RefSeq" id="WP_092461367.1">
    <property type="nucleotide sequence ID" value="NZ_BJEE01000002.1"/>
</dbReference>